<accession>X0TE12</accession>
<protein>
    <submittedName>
        <fullName evidence="1">Uncharacterized protein</fullName>
    </submittedName>
</protein>
<gene>
    <name evidence="1" type="ORF">S01H1_04736</name>
</gene>
<sequence>MAFVIEGATGNKALVTDEGMLTTRCVTVSAEHHTNHTEEEAYHIQFGSTLGVTADDDCVFYMTNTSDKDMICEGVDMFINAASQVYLKVGDKGTRNSATAVTPTNCNAGSGKAADGTFEWGVDLDGGAAGLTGGTEVQRWVFIAQTASEYKNFDMDIIVPKNETFTIWMDTSGVSIMCTIPVYFHESI</sequence>
<reference evidence="1" key="1">
    <citation type="journal article" date="2014" name="Front. Microbiol.">
        <title>High frequency of phylogenetically diverse reductive dehalogenase-homologous genes in deep subseafloor sedimentary metagenomes.</title>
        <authorList>
            <person name="Kawai M."/>
            <person name="Futagami T."/>
            <person name="Toyoda A."/>
            <person name="Takaki Y."/>
            <person name="Nishi S."/>
            <person name="Hori S."/>
            <person name="Arai W."/>
            <person name="Tsubouchi T."/>
            <person name="Morono Y."/>
            <person name="Uchiyama I."/>
            <person name="Ito T."/>
            <person name="Fujiyama A."/>
            <person name="Inagaki F."/>
            <person name="Takami H."/>
        </authorList>
    </citation>
    <scope>NUCLEOTIDE SEQUENCE</scope>
    <source>
        <strain evidence="1">Expedition CK06-06</strain>
    </source>
</reference>
<dbReference type="AlphaFoldDB" id="X0TE12"/>
<organism evidence="1">
    <name type="scientific">marine sediment metagenome</name>
    <dbReference type="NCBI Taxonomy" id="412755"/>
    <lineage>
        <taxon>unclassified sequences</taxon>
        <taxon>metagenomes</taxon>
        <taxon>ecological metagenomes</taxon>
    </lineage>
</organism>
<proteinExistence type="predicted"/>
<evidence type="ECO:0000313" key="1">
    <source>
        <dbReference type="EMBL" id="GAF85536.1"/>
    </source>
</evidence>
<comment type="caution">
    <text evidence="1">The sequence shown here is derived from an EMBL/GenBank/DDBJ whole genome shotgun (WGS) entry which is preliminary data.</text>
</comment>
<name>X0TE12_9ZZZZ</name>
<dbReference type="EMBL" id="BARS01002484">
    <property type="protein sequence ID" value="GAF85536.1"/>
    <property type="molecule type" value="Genomic_DNA"/>
</dbReference>